<accession>A0A3A2ZJF5</accession>
<evidence type="ECO:0000313" key="1">
    <source>
        <dbReference type="EMBL" id="RJE21527.1"/>
    </source>
</evidence>
<evidence type="ECO:0000313" key="2">
    <source>
        <dbReference type="Proteomes" id="UP000266188"/>
    </source>
</evidence>
<organism evidence="1 2">
    <name type="scientific">Aspergillus sclerotialis</name>
    <dbReference type="NCBI Taxonomy" id="2070753"/>
    <lineage>
        <taxon>Eukaryota</taxon>
        <taxon>Fungi</taxon>
        <taxon>Dikarya</taxon>
        <taxon>Ascomycota</taxon>
        <taxon>Pezizomycotina</taxon>
        <taxon>Eurotiomycetes</taxon>
        <taxon>Eurotiomycetidae</taxon>
        <taxon>Eurotiales</taxon>
        <taxon>Aspergillaceae</taxon>
        <taxon>Aspergillus</taxon>
        <taxon>Aspergillus subgen. Polypaecilum</taxon>
    </lineage>
</organism>
<name>A0A3A2ZJF5_9EURO</name>
<dbReference type="Proteomes" id="UP000266188">
    <property type="component" value="Unassembled WGS sequence"/>
</dbReference>
<dbReference type="InterPro" id="IPR046670">
    <property type="entry name" value="DUF6540"/>
</dbReference>
<dbReference type="Pfam" id="PF20174">
    <property type="entry name" value="DUF6540"/>
    <property type="match status" value="1"/>
</dbReference>
<dbReference type="AlphaFoldDB" id="A0A3A2ZJF5"/>
<dbReference type="EMBL" id="MVGC01000222">
    <property type="protein sequence ID" value="RJE21527.1"/>
    <property type="molecule type" value="Genomic_DNA"/>
</dbReference>
<dbReference type="OrthoDB" id="37659at2759"/>
<sequence length="167" mass="19503">MTGTTPTQHLQGQTLSIYVVIFPRDTPYKHWSLFVDGPSADMKVQHQIVGPNWNGYFEYKKADDLREGRYPFDLIFLCKVSVVHFDRINFIAENMPVCKYRREWDKQAYVLHLIEQLENDGLIDVPPMQEDGYGRRVEYIRGRQEQGNVSALRGLWDCSLWSDDGSQ</sequence>
<reference evidence="2" key="1">
    <citation type="submission" date="2017-02" db="EMBL/GenBank/DDBJ databases">
        <authorList>
            <person name="Tafer H."/>
            <person name="Lopandic K."/>
        </authorList>
    </citation>
    <scope>NUCLEOTIDE SEQUENCE [LARGE SCALE GENOMIC DNA]</scope>
    <source>
        <strain evidence="2">CBS 366.77</strain>
    </source>
</reference>
<gene>
    <name evidence="1" type="ORF">PHISCL_06131</name>
</gene>
<proteinExistence type="predicted"/>
<protein>
    <submittedName>
        <fullName evidence="1">Uncharacterized protein</fullName>
    </submittedName>
</protein>
<keyword evidence="2" id="KW-1185">Reference proteome</keyword>
<comment type="caution">
    <text evidence="1">The sequence shown here is derived from an EMBL/GenBank/DDBJ whole genome shotgun (WGS) entry which is preliminary data.</text>
</comment>